<dbReference type="Gene3D" id="2.60.40.1180">
    <property type="entry name" value="Golgi alpha-mannosidase II"/>
    <property type="match status" value="1"/>
</dbReference>
<dbReference type="GO" id="GO:0016758">
    <property type="term" value="F:hexosyltransferase activity"/>
    <property type="evidence" value="ECO:0007669"/>
    <property type="project" value="UniProtKB-UniRule"/>
</dbReference>
<feature type="compositionally biased region" description="Polar residues" evidence="5">
    <location>
        <begin position="100"/>
        <end position="109"/>
    </location>
</feature>
<dbReference type="Pfam" id="PF17196">
    <property type="entry name" value="DUF5133"/>
    <property type="match status" value="1"/>
</dbReference>
<reference evidence="8 9" key="1">
    <citation type="submission" date="2020-12" db="EMBL/GenBank/DDBJ databases">
        <title>Identification and biosynthesis of polyene macrolides produced by Streptomyces alfalfae Men-myco-93-63.</title>
        <authorList>
            <person name="Liu D."/>
            <person name="Li Y."/>
            <person name="Liu L."/>
            <person name="Han X."/>
            <person name="Shen F."/>
        </authorList>
    </citation>
    <scope>NUCLEOTIDE SEQUENCE [LARGE SCALE GENOMIC DNA]</scope>
    <source>
        <strain evidence="8 9">Men-myco-93-63</strain>
    </source>
</reference>
<comment type="catalytic activity">
    <reaction evidence="4">
        <text>alpha-maltose 1-phosphate + [(1-&gt;4)-alpha-D-glucosyl](n) = [(1-&gt;4)-alpha-D-glucosyl](n+2) + phosphate</text>
        <dbReference type="Rhea" id="RHEA:42692"/>
        <dbReference type="Rhea" id="RHEA-COMP:9584"/>
        <dbReference type="Rhea" id="RHEA-COMP:10183"/>
        <dbReference type="ChEBI" id="CHEBI:15444"/>
        <dbReference type="ChEBI" id="CHEBI:43474"/>
        <dbReference type="ChEBI" id="CHEBI:63576"/>
        <dbReference type="EC" id="2.4.99.16"/>
    </reaction>
</comment>
<accession>A0A7T4PD30</accession>
<proteinExistence type="inferred from homology"/>
<evidence type="ECO:0000259" key="6">
    <source>
        <dbReference type="Pfam" id="PF11896"/>
    </source>
</evidence>
<dbReference type="Gene3D" id="2.60.40.10">
    <property type="entry name" value="Immunoglobulins"/>
    <property type="match status" value="1"/>
</dbReference>
<evidence type="ECO:0000256" key="5">
    <source>
        <dbReference type="SAM" id="MobiDB-lite"/>
    </source>
</evidence>
<keyword evidence="2 4" id="KW-0808">Transferase</keyword>
<dbReference type="EMBL" id="CP065959">
    <property type="protein sequence ID" value="QQC87959.1"/>
    <property type="molecule type" value="Genomic_DNA"/>
</dbReference>
<dbReference type="InterPro" id="IPR033457">
    <property type="entry name" value="DUF5133"/>
</dbReference>
<name>A0A7T4PD30_9ACTN</name>
<dbReference type="PANTHER" id="PTHR47786:SF2">
    <property type="entry name" value="GLYCOSYL HYDROLASE FAMILY 13 CATALYTIC DOMAIN-CONTAINING PROTEIN"/>
    <property type="match status" value="1"/>
</dbReference>
<feature type="binding site" evidence="4">
    <location>
        <position position="525"/>
    </location>
    <ligand>
        <name>alpha-maltose 1-phosphate</name>
        <dbReference type="ChEBI" id="CHEBI:63576"/>
    </ligand>
</feature>
<feature type="compositionally biased region" description="Low complexity" evidence="5">
    <location>
        <begin position="110"/>
        <end position="126"/>
    </location>
</feature>
<evidence type="ECO:0000259" key="7">
    <source>
        <dbReference type="Pfam" id="PF21702"/>
    </source>
</evidence>
<feature type="compositionally biased region" description="Low complexity" evidence="5">
    <location>
        <begin position="158"/>
        <end position="193"/>
    </location>
</feature>
<feature type="binding site" evidence="4">
    <location>
        <begin position="735"/>
        <end position="736"/>
    </location>
    <ligand>
        <name>alpha-maltose 1-phosphate</name>
        <dbReference type="ChEBI" id="CHEBI:63576"/>
    </ligand>
</feature>
<dbReference type="GO" id="GO:0030979">
    <property type="term" value="P:alpha-glucan biosynthetic process"/>
    <property type="evidence" value="ECO:0007669"/>
    <property type="project" value="UniProtKB-UniRule"/>
</dbReference>
<dbReference type="Gene3D" id="3.20.20.80">
    <property type="entry name" value="Glycosidases"/>
    <property type="match status" value="1"/>
</dbReference>
<sequence length="884" mass="96170">MLLPAEAEVARHLDTYRAWERRLLADPADRGVRMRFESTAYTLCVLMGEGTARVAADAAEFSLGLRPSRRRRATGGRWPSTPYGGSPRPERRIPAEERSMTQAPQTSAVRPTTSAAERSTSATRPAPAVPERGATRPKPPAPASERGAARARTPAPKASAAQEPTTEAPAPKTPAPKTSAARTSAAKTPAAKAPGRKRSAARATPPAPVERPVTFDVPIRDVRPVVEGGRRPAKAVPGETFQVTATVFGEGHEAVAANVVLLGPDGRPGPWTPMRELAPGADRWGADVTPDAEGRWTYAVEAWADPVTGWRRAAEVKVPAGIDAGVTLEEGALLYERAARGVPEGADRRALLDAVDALRDELRPPVARLAAALTPRVEAVLARHPLRERVTRSAALPLLVERSRALFGSWYEFFPRSEGAVIRPGAAPVPGTFRTAAERLPAIAGMGFDVVYLPPIHPIGGTHRKGPNNSLVAGPRDVGVPWAIGSPAGGHDAVHPDLGTLDDFDAFVRRAEEAGLEVALDFALQCSPDHPWVTEHPEWFQHRADGSIAYAENPPKKYQDIYPIAFGADLVGLIAETERLLRFWMGHGVRIFRVDNPHTKPVVFWEQVIARINATDPDVIFLAEAFTRPAVMRALAAAGFQQSYTYFTWRNTKAELTECLTDLSVESAAYLRPNLFANTPDILPGYLQEGGRAAFEARAVLAATLSPTWGIYAGFELCENTPVRAGSEEYLNSEKYELRPRDWAAAEREGYSIAPLITTLNGIRRHHRALQLLRNLRFHRADNDRLIIYSKRAGEDVIVVAVNLDPHHTQETTVSLDMPELGLDWDETVPVRDELTGEIYHWGRDNYVRLGPGGAHVLTVQRREALDGPGEPADRPTIGGSSTP</sequence>
<evidence type="ECO:0000256" key="3">
    <source>
        <dbReference type="ARBA" id="ARBA00023277"/>
    </source>
</evidence>
<evidence type="ECO:0000256" key="2">
    <source>
        <dbReference type="ARBA" id="ARBA00022679"/>
    </source>
</evidence>
<dbReference type="CDD" id="cd11344">
    <property type="entry name" value="AmyAc_GlgE_like"/>
    <property type="match status" value="1"/>
</dbReference>
<keyword evidence="1 4" id="KW-0328">Glycosyltransferase</keyword>
<dbReference type="SUPFAM" id="SSF51011">
    <property type="entry name" value="Glycosyl hydrolase domain"/>
    <property type="match status" value="1"/>
</dbReference>
<feature type="compositionally biased region" description="Basic and acidic residues" evidence="5">
    <location>
        <begin position="88"/>
        <end position="99"/>
    </location>
</feature>
<feature type="binding site" evidence="4">
    <location>
        <position position="596"/>
    </location>
    <ligand>
        <name>alpha-maltose 1-phosphate</name>
        <dbReference type="ChEBI" id="CHEBI:63576"/>
    </ligand>
</feature>
<dbReference type="GO" id="GO:0004553">
    <property type="term" value="F:hydrolase activity, hydrolyzing O-glycosyl compounds"/>
    <property type="evidence" value="ECO:0007669"/>
    <property type="project" value="InterPro"/>
</dbReference>
<dbReference type="EC" id="2.4.99.16" evidence="4"/>
<dbReference type="InterPro" id="IPR017853">
    <property type="entry name" value="GH"/>
</dbReference>
<feature type="region of interest" description="Disordered" evidence="5">
    <location>
        <begin position="67"/>
        <end position="212"/>
    </location>
</feature>
<dbReference type="PANTHER" id="PTHR47786">
    <property type="entry name" value="ALPHA-1,4-GLUCAN:MALTOSE-1-PHOSPHATE MALTOSYLTRANSFERASE"/>
    <property type="match status" value="1"/>
</dbReference>
<feature type="active site" description="Nucleophile" evidence="4">
    <location>
        <position position="595"/>
    </location>
</feature>
<organism evidence="8 9">
    <name type="scientific">Streptomyces alfalfae</name>
    <dbReference type="NCBI Taxonomy" id="1642299"/>
    <lineage>
        <taxon>Bacteria</taxon>
        <taxon>Bacillati</taxon>
        <taxon>Actinomycetota</taxon>
        <taxon>Actinomycetes</taxon>
        <taxon>Kitasatosporales</taxon>
        <taxon>Streptomycetaceae</taxon>
        <taxon>Streptomyces</taxon>
    </lineage>
</organism>
<feature type="region of interest" description="Disordered" evidence="5">
    <location>
        <begin position="865"/>
        <end position="884"/>
    </location>
</feature>
<feature type="site" description="Transition state stabilizer" evidence="4">
    <location>
        <position position="681"/>
    </location>
</feature>
<comment type="function">
    <text evidence="4">Maltosyltransferase that uses maltose 1-phosphate (M1P) as the sugar donor to elongate linear or branched alpha-(1-&gt;4)-glucans. Is involved in a branched alpha-glucan biosynthetic pathway from trehalose, together with TreS, Mak and GlgB.</text>
</comment>
<comment type="subunit">
    <text evidence="4">Homodimer.</text>
</comment>
<dbReference type="InterPro" id="IPR049171">
    <property type="entry name" value="GLGE_C"/>
</dbReference>
<gene>
    <name evidence="4" type="primary">glgE</name>
    <name evidence="8" type="ORF">I8755_05745</name>
</gene>
<evidence type="ECO:0000313" key="9">
    <source>
        <dbReference type="Proteomes" id="UP000596130"/>
    </source>
</evidence>
<dbReference type="Pfam" id="PF21702">
    <property type="entry name" value="GLGE_C"/>
    <property type="match status" value="1"/>
</dbReference>
<dbReference type="InterPro" id="IPR026585">
    <property type="entry name" value="GlgE"/>
</dbReference>
<dbReference type="InterPro" id="IPR021828">
    <property type="entry name" value="GlgE_dom_N/S"/>
</dbReference>
<evidence type="ECO:0000256" key="1">
    <source>
        <dbReference type="ARBA" id="ARBA00022676"/>
    </source>
</evidence>
<feature type="active site" description="Proton donor" evidence="4">
    <location>
        <position position="624"/>
    </location>
</feature>
<dbReference type="InterPro" id="IPR013780">
    <property type="entry name" value="Glyco_hydro_b"/>
</dbReference>
<keyword evidence="3 4" id="KW-0119">Carbohydrate metabolism</keyword>
<evidence type="ECO:0000313" key="8">
    <source>
        <dbReference type="EMBL" id="QQC87959.1"/>
    </source>
</evidence>
<dbReference type="Gene3D" id="1.20.58.80">
    <property type="entry name" value="Phosphotransferase system, lactose/cellobiose-type IIA subunit"/>
    <property type="match status" value="1"/>
</dbReference>
<feature type="domain" description="Alpha-1,4-glucan:maltose-1-phosphate maltosyltransferase" evidence="6">
    <location>
        <begin position="217"/>
        <end position="402"/>
    </location>
</feature>
<feature type="binding site" evidence="4">
    <location>
        <position position="560"/>
    </location>
    <ligand>
        <name>alpha-maltose 1-phosphate</name>
        <dbReference type="ChEBI" id="CHEBI:63576"/>
    </ligand>
</feature>
<dbReference type="InterPro" id="IPR013783">
    <property type="entry name" value="Ig-like_fold"/>
</dbReference>
<dbReference type="AlphaFoldDB" id="A0A7T4PD30"/>
<feature type="domain" description="Alpha-1,4-glucan:maltose-1-phosphate maltosyltransferase C-terminal" evidence="7">
    <location>
        <begin position="778"/>
        <end position="860"/>
    </location>
</feature>
<dbReference type="Pfam" id="PF11896">
    <property type="entry name" value="GlgE_dom_N_S"/>
    <property type="match status" value="1"/>
</dbReference>
<dbReference type="Proteomes" id="UP000596130">
    <property type="component" value="Chromosome"/>
</dbReference>
<dbReference type="HAMAP" id="MF_02124">
    <property type="entry name" value="GlgE"/>
    <property type="match status" value="1"/>
</dbReference>
<comment type="similarity">
    <text evidence="4">Belongs to the glycosyl hydrolase 13 family. GlgE subfamily.</text>
</comment>
<feature type="binding site" evidence="4">
    <location>
        <position position="465"/>
    </location>
    <ligand>
        <name>alpha-maltose 1-phosphate</name>
        <dbReference type="ChEBI" id="CHEBI:63576"/>
    </ligand>
</feature>
<evidence type="ECO:0000256" key="4">
    <source>
        <dbReference type="HAMAP-Rule" id="MF_02124"/>
    </source>
</evidence>
<protein>
    <recommendedName>
        <fullName evidence="4">Alpha-1,4-glucan:maltose-1-phosphate maltosyltransferase</fullName>
        <shortName evidence="4">GMPMT</shortName>
        <ecNumber evidence="4">2.4.99.16</ecNumber>
    </recommendedName>
    <alternativeName>
        <fullName evidence="4">(1-&gt;4)-alpha-D-glucan:maltose-1-phosphate alpha-D-maltosyltransferase</fullName>
    </alternativeName>
</protein>
<dbReference type="SUPFAM" id="SSF51445">
    <property type="entry name" value="(Trans)glycosidases"/>
    <property type="match status" value="1"/>
</dbReference>